<dbReference type="GO" id="GO:0033677">
    <property type="term" value="F:DNA/RNA helicase activity"/>
    <property type="evidence" value="ECO:0007669"/>
    <property type="project" value="TreeGrafter"/>
</dbReference>
<dbReference type="InterPro" id="IPR011545">
    <property type="entry name" value="DEAD/DEAH_box_helicase_dom"/>
</dbReference>
<evidence type="ECO:0000256" key="1">
    <source>
        <dbReference type="ARBA" id="ARBA00022723"/>
    </source>
</evidence>
<evidence type="ECO:0000256" key="8">
    <source>
        <dbReference type="ARBA" id="ARBA00023235"/>
    </source>
</evidence>
<dbReference type="EC" id="3.6.4.12" evidence="10"/>
<keyword evidence="11" id="KW-1185">Reference proteome</keyword>
<dbReference type="SUPFAM" id="SSF52540">
    <property type="entry name" value="P-loop containing nucleoside triphosphate hydrolases"/>
    <property type="match status" value="1"/>
</dbReference>
<dbReference type="KEGG" id="llp:GH975_08095"/>
<evidence type="ECO:0000256" key="4">
    <source>
        <dbReference type="ARBA" id="ARBA00022806"/>
    </source>
</evidence>
<dbReference type="Pfam" id="PF00270">
    <property type="entry name" value="DEAD"/>
    <property type="match status" value="1"/>
</dbReference>
<keyword evidence="2" id="KW-0547">Nucleotide-binding</keyword>
<keyword evidence="7" id="KW-0411">Iron-sulfur</keyword>
<feature type="domain" description="Helicase ATP-binding" evidence="9">
    <location>
        <begin position="42"/>
        <end position="327"/>
    </location>
</feature>
<evidence type="ECO:0000256" key="6">
    <source>
        <dbReference type="ARBA" id="ARBA00023004"/>
    </source>
</evidence>
<dbReference type="Pfam" id="PF06733">
    <property type="entry name" value="DEAD_2"/>
    <property type="match status" value="1"/>
</dbReference>
<dbReference type="AlphaFoldDB" id="A0A5Q2QDX8"/>
<evidence type="ECO:0000313" key="11">
    <source>
        <dbReference type="Proteomes" id="UP000388235"/>
    </source>
</evidence>
<evidence type="ECO:0000256" key="2">
    <source>
        <dbReference type="ARBA" id="ARBA00022741"/>
    </source>
</evidence>
<dbReference type="GO" id="GO:0009432">
    <property type="term" value="P:SOS response"/>
    <property type="evidence" value="ECO:0007669"/>
    <property type="project" value="TreeGrafter"/>
</dbReference>
<dbReference type="PANTHER" id="PTHR11472">
    <property type="entry name" value="DNA REPAIR DEAD HELICASE RAD3/XP-D SUBFAMILY MEMBER"/>
    <property type="match status" value="1"/>
</dbReference>
<dbReference type="GO" id="GO:0046872">
    <property type="term" value="F:metal ion binding"/>
    <property type="evidence" value="ECO:0007669"/>
    <property type="project" value="UniProtKB-KW"/>
</dbReference>
<dbReference type="OrthoDB" id="9805194at2"/>
<dbReference type="GO" id="GO:0006281">
    <property type="term" value="P:DNA repair"/>
    <property type="evidence" value="ECO:0007669"/>
    <property type="project" value="TreeGrafter"/>
</dbReference>
<accession>A0A5Q2QDX8</accession>
<sequence length="729" mass="79219">MRTFTSTLHTGKLTCIHPQHHGRWKPSLITDTLKNDIRTAYSAFNDAAGGESRPGQRHMLAWVTQGLMRDGGGKVVIEAGTGTGKTVGYLIPSLLCARELGKQVVISTATVALQNQLLQKDIPQLISSGALKTDAKLAKGRRRYLCPIRLEQAIADTQGQHEDEILFRPTTHQLGSLKGFYEQFADGSWDGDLDGWDESIDGDLIPMVTTDHAGCRGRQCEAINDCPFFAARDALDDAEVIITNHDLVLSDLSLGGGVVLPAPEDAIYVFDEGHQLAEKAINHQTGSLQLQSSINWAAGLPKRLDALVGVIGKTSELASTIRRIQKTLTDCVAALGAVDDSVRALIDREIDTNRWSESGAGAPLLRLSLDPIEAALQRQLADAGSPFRAVASDLGSVVDWLKHEAEKPNGELDREVARSNQGFFNKAKIRAEDAVSLLTKWGAGNSSGPEARWILLNGIERKSQWQDADPELWFSPASAGPGLSSSLWDACAGAVVCSATLAVGRSFDRLYQAIGLSPDVPCHMVGGAFDYPNQGQIVVPDIAVDPTQADAHDQAILAHAQTLIGQNKGTLILFSSRAQLRRVTELLSTGLSAQVLSQLELGRYELLKHHRLRRERGQPSIIFGMQSYGEGIDLPGDLLEEVVITRLPFSQPDDPIHATYAEWVERQGLRSFSAITLPMASIRLRQAVGRLIRSASDTGTVTFLDNRVKTKGYGRQLLDDLPPFRRVGV</sequence>
<dbReference type="Proteomes" id="UP000388235">
    <property type="component" value="Chromosome"/>
</dbReference>
<dbReference type="GO" id="GO:0051539">
    <property type="term" value="F:4 iron, 4 sulfur cluster binding"/>
    <property type="evidence" value="ECO:0007669"/>
    <property type="project" value="TreeGrafter"/>
</dbReference>
<keyword evidence="8" id="KW-0413">Isomerase</keyword>
<dbReference type="GO" id="GO:0016818">
    <property type="term" value="F:hydrolase activity, acting on acid anhydrides, in phosphorus-containing anhydrides"/>
    <property type="evidence" value="ECO:0007669"/>
    <property type="project" value="InterPro"/>
</dbReference>
<dbReference type="EMBL" id="CP045871">
    <property type="protein sequence ID" value="QGG80532.1"/>
    <property type="molecule type" value="Genomic_DNA"/>
</dbReference>
<proteinExistence type="predicted"/>
<evidence type="ECO:0000256" key="7">
    <source>
        <dbReference type="ARBA" id="ARBA00023014"/>
    </source>
</evidence>
<dbReference type="GO" id="GO:0005524">
    <property type="term" value="F:ATP binding"/>
    <property type="evidence" value="ECO:0007669"/>
    <property type="project" value="UniProtKB-KW"/>
</dbReference>
<name>A0A5Q2QDX8_9GAMM</name>
<keyword evidence="3 10" id="KW-0378">Hydrolase</keyword>
<dbReference type="NCBIfam" id="NF008729">
    <property type="entry name" value="PRK11747.1"/>
    <property type="match status" value="1"/>
</dbReference>
<dbReference type="InterPro" id="IPR006555">
    <property type="entry name" value="ATP-dep_Helicase_C"/>
</dbReference>
<keyword evidence="6" id="KW-0408">Iron</keyword>
<keyword evidence="1" id="KW-0479">Metal-binding</keyword>
<dbReference type="InterPro" id="IPR014013">
    <property type="entry name" value="Helic_SF1/SF2_ATP-bd_DinG/Rad3"/>
</dbReference>
<keyword evidence="5" id="KW-0067">ATP-binding</keyword>
<gene>
    <name evidence="10" type="primary">dinG</name>
    <name evidence="10" type="ORF">GH975_08095</name>
</gene>
<dbReference type="InterPro" id="IPR027417">
    <property type="entry name" value="P-loop_NTPase"/>
</dbReference>
<dbReference type="Gene3D" id="3.40.50.300">
    <property type="entry name" value="P-loop containing nucleotide triphosphate hydrolases"/>
    <property type="match status" value="2"/>
</dbReference>
<organism evidence="10 11">
    <name type="scientific">Litorivicinus lipolyticus</name>
    <dbReference type="NCBI Taxonomy" id="418701"/>
    <lineage>
        <taxon>Bacteria</taxon>
        <taxon>Pseudomonadati</taxon>
        <taxon>Pseudomonadota</taxon>
        <taxon>Gammaproteobacteria</taxon>
        <taxon>Oceanospirillales</taxon>
        <taxon>Litorivicinaceae</taxon>
        <taxon>Litorivicinus</taxon>
    </lineage>
</organism>
<reference evidence="10 11" key="1">
    <citation type="submission" date="2019-11" db="EMBL/GenBank/DDBJ databases">
        <authorList>
            <person name="Khan S.A."/>
            <person name="Jeon C.O."/>
            <person name="Chun B.H."/>
        </authorList>
    </citation>
    <scope>NUCLEOTIDE SEQUENCE [LARGE SCALE GENOMIC DNA]</scope>
    <source>
        <strain evidence="10 11">IMCC 1097</strain>
    </source>
</reference>
<dbReference type="PANTHER" id="PTHR11472:SF59">
    <property type="entry name" value="ATP-DEPENDENT DNA HELICASE DING"/>
    <property type="match status" value="1"/>
</dbReference>
<dbReference type="PROSITE" id="PS51193">
    <property type="entry name" value="HELICASE_ATP_BIND_2"/>
    <property type="match status" value="1"/>
</dbReference>
<evidence type="ECO:0000259" key="9">
    <source>
        <dbReference type="PROSITE" id="PS51193"/>
    </source>
</evidence>
<keyword evidence="4 10" id="KW-0347">Helicase</keyword>
<dbReference type="InterPro" id="IPR010614">
    <property type="entry name" value="RAD3-like_helicase_DEAD"/>
</dbReference>
<dbReference type="InterPro" id="IPR045028">
    <property type="entry name" value="DinG/Rad3-like"/>
</dbReference>
<dbReference type="GO" id="GO:0003677">
    <property type="term" value="F:DNA binding"/>
    <property type="evidence" value="ECO:0007669"/>
    <property type="project" value="InterPro"/>
</dbReference>
<dbReference type="GO" id="GO:0003678">
    <property type="term" value="F:DNA helicase activity"/>
    <property type="evidence" value="ECO:0007669"/>
    <property type="project" value="UniProtKB-EC"/>
</dbReference>
<dbReference type="Pfam" id="PF13307">
    <property type="entry name" value="Helicase_C_2"/>
    <property type="match status" value="1"/>
</dbReference>
<protein>
    <submittedName>
        <fullName evidence="10">ATP-dependent DNA helicase DinG</fullName>
        <ecNumber evidence="10">3.6.4.12</ecNumber>
    </submittedName>
</protein>
<dbReference type="SMART" id="SM00491">
    <property type="entry name" value="HELICc2"/>
    <property type="match status" value="1"/>
</dbReference>
<evidence type="ECO:0000256" key="3">
    <source>
        <dbReference type="ARBA" id="ARBA00022801"/>
    </source>
</evidence>
<evidence type="ECO:0000313" key="10">
    <source>
        <dbReference type="EMBL" id="QGG80532.1"/>
    </source>
</evidence>
<evidence type="ECO:0000256" key="5">
    <source>
        <dbReference type="ARBA" id="ARBA00022840"/>
    </source>
</evidence>